<evidence type="ECO:0000259" key="2">
    <source>
        <dbReference type="PROSITE" id="PS50195"/>
    </source>
</evidence>
<protein>
    <recommendedName>
        <fullName evidence="2">PX domain-containing protein</fullName>
    </recommendedName>
</protein>
<name>A0ABU7BG39_9TELE</name>
<evidence type="ECO:0000313" key="3">
    <source>
        <dbReference type="EMBL" id="MED6248454.1"/>
    </source>
</evidence>
<keyword evidence="4" id="KW-1185">Reference proteome</keyword>
<feature type="domain" description="PX" evidence="2">
    <location>
        <begin position="12"/>
        <end position="137"/>
    </location>
</feature>
<evidence type="ECO:0000256" key="1">
    <source>
        <dbReference type="SAM" id="MobiDB-lite"/>
    </source>
</evidence>
<comment type="caution">
    <text evidence="3">The sequence shown here is derived from an EMBL/GenBank/DDBJ whole genome shotgun (WGS) entry which is preliminary data.</text>
</comment>
<dbReference type="SUPFAM" id="SSF64268">
    <property type="entry name" value="PX domain"/>
    <property type="match status" value="1"/>
</dbReference>
<reference evidence="3 4" key="1">
    <citation type="submission" date="2021-07" db="EMBL/GenBank/DDBJ databases">
        <authorList>
            <person name="Palmer J.M."/>
        </authorList>
    </citation>
    <scope>NUCLEOTIDE SEQUENCE [LARGE SCALE GENOMIC DNA]</scope>
    <source>
        <strain evidence="3 4">AT_MEX2019</strain>
        <tissue evidence="3">Muscle</tissue>
    </source>
</reference>
<dbReference type="Proteomes" id="UP001345963">
    <property type="component" value="Unassembled WGS sequence"/>
</dbReference>
<dbReference type="Pfam" id="PF00787">
    <property type="entry name" value="PX"/>
    <property type="match status" value="1"/>
</dbReference>
<dbReference type="SMART" id="SM00312">
    <property type="entry name" value="PX"/>
    <property type="match status" value="1"/>
</dbReference>
<gene>
    <name evidence="3" type="ORF">ATANTOWER_000598</name>
</gene>
<dbReference type="PANTHER" id="PTHR22775">
    <property type="entry name" value="SORTING NEXIN"/>
    <property type="match status" value="1"/>
</dbReference>
<feature type="region of interest" description="Disordered" evidence="1">
    <location>
        <begin position="141"/>
        <end position="174"/>
    </location>
</feature>
<dbReference type="PANTHER" id="PTHR22775:SF3">
    <property type="entry name" value="SORTING NEXIN-13"/>
    <property type="match status" value="1"/>
</dbReference>
<evidence type="ECO:0000313" key="4">
    <source>
        <dbReference type="Proteomes" id="UP001345963"/>
    </source>
</evidence>
<sequence>MEAFWMEAGPFPVEVPARKVCVVGSELVENYTVYIIDVTDGLHKWTVKHRYSDFYDLHEKLTAEKKVDRHLLPPKKILGKNSKSLVERRQKELALYLQTLLQQFPEATPTPLAYFLHFHLYVKMSFHRHFESESLHRQEYCSQLQSHEESPASGETSPEHNSVGLRLPPLESLH</sequence>
<dbReference type="PROSITE" id="PS50195">
    <property type="entry name" value="PX"/>
    <property type="match status" value="1"/>
</dbReference>
<dbReference type="InterPro" id="IPR001683">
    <property type="entry name" value="PX_dom"/>
</dbReference>
<accession>A0ABU7BG39</accession>
<organism evidence="3 4">
    <name type="scientific">Ataeniobius toweri</name>
    <dbReference type="NCBI Taxonomy" id="208326"/>
    <lineage>
        <taxon>Eukaryota</taxon>
        <taxon>Metazoa</taxon>
        <taxon>Chordata</taxon>
        <taxon>Craniata</taxon>
        <taxon>Vertebrata</taxon>
        <taxon>Euteleostomi</taxon>
        <taxon>Actinopterygii</taxon>
        <taxon>Neopterygii</taxon>
        <taxon>Teleostei</taxon>
        <taxon>Neoteleostei</taxon>
        <taxon>Acanthomorphata</taxon>
        <taxon>Ovalentaria</taxon>
        <taxon>Atherinomorphae</taxon>
        <taxon>Cyprinodontiformes</taxon>
        <taxon>Goodeidae</taxon>
        <taxon>Ataeniobius</taxon>
    </lineage>
</organism>
<proteinExistence type="predicted"/>
<dbReference type="InterPro" id="IPR036871">
    <property type="entry name" value="PX_dom_sf"/>
</dbReference>
<dbReference type="Gene3D" id="3.30.1520.10">
    <property type="entry name" value="Phox-like domain"/>
    <property type="match status" value="1"/>
</dbReference>
<dbReference type="EMBL" id="JAHUTI010050232">
    <property type="protein sequence ID" value="MED6248454.1"/>
    <property type="molecule type" value="Genomic_DNA"/>
</dbReference>